<dbReference type="PROSITE" id="PS51257">
    <property type="entry name" value="PROKAR_LIPOPROTEIN"/>
    <property type="match status" value="1"/>
</dbReference>
<accession>A0A0S4N8G8</accession>
<gene>
    <name evidence="3" type="ORF">JGI4_01727</name>
    <name evidence="2" type="ORF">JGI8_01922</name>
</gene>
<accession>A0A0P1MFK7</accession>
<accession>A0A0P1M5T9</accession>
<accession>A0A0P1LR22</accession>
<dbReference type="EMBL" id="FAOP01000006">
    <property type="protein sequence ID" value="CUU07163.1"/>
    <property type="molecule type" value="Genomic_DNA"/>
</dbReference>
<evidence type="ECO:0000313" key="5">
    <source>
        <dbReference type="Proteomes" id="UP000182200"/>
    </source>
</evidence>
<dbReference type="EMBL" id="CZVI01000042">
    <property type="protein sequence ID" value="CUS94077.1"/>
    <property type="molecule type" value="Genomic_DNA"/>
</dbReference>
<organism evidence="3 4">
    <name type="scientific">Candidatus Kryptonium thompsonii</name>
    <dbReference type="NCBI Taxonomy" id="1633631"/>
    <lineage>
        <taxon>Bacteria</taxon>
        <taxon>Pseudomonadati</taxon>
        <taxon>Candidatus Kryptoniota</taxon>
        <taxon>Candidatus Kryptonium</taxon>
    </lineage>
</organism>
<sequence>MLKKLFLLGLISMAIIISGCTKGTEPSETTAVPIELKAVGETSGNITFAKAVGQVDSIKVDFAILVLRWIQFKQNIDTVKEDSLWDDHDMNMMREKMRRMDDDPTIRFKGPFFVTLRNNEPTRIAVDSLPPGNYNGIKFKVHAIVPYDLQVNPAVPDSFLGKSIYVKGQIYQNGAWKDFVFTTGRVNTEFKIKGDFTITETDKNIPYVLVFDLTSWFIDLNTGRILDPSDPGDQGKIIGNIVASLKNKARGGKDRNRDGRPD</sequence>
<reference evidence="4 5" key="2">
    <citation type="submission" date="2015-11" db="EMBL/GenBank/DDBJ databases">
        <authorList>
            <person name="Varghese N."/>
        </authorList>
    </citation>
    <scope>NUCLEOTIDE SEQUENCE [LARGE SCALE GENOMIC DNA]</scope>
    <source>
        <strain evidence="2 5">JGI-8</strain>
    </source>
</reference>
<evidence type="ECO:0000256" key="1">
    <source>
        <dbReference type="SAM" id="SignalP"/>
    </source>
</evidence>
<evidence type="ECO:0000313" key="2">
    <source>
        <dbReference type="EMBL" id="CUS94077.1"/>
    </source>
</evidence>
<name>A0A0P1MFK7_9BACT</name>
<dbReference type="RefSeq" id="WP_047134853.1">
    <property type="nucleotide sequence ID" value="NZ_CZVI01000042.1"/>
</dbReference>
<evidence type="ECO:0008006" key="6">
    <source>
        <dbReference type="Google" id="ProtNLM"/>
    </source>
</evidence>
<protein>
    <recommendedName>
        <fullName evidence="6">DUF4382 domain-containing protein</fullName>
    </recommendedName>
</protein>
<accession>A0A0P1MMV0</accession>
<dbReference type="AlphaFoldDB" id="A0A0P1MFK7"/>
<keyword evidence="1" id="KW-0732">Signal</keyword>
<accession>A0A0P1LUC0</accession>
<proteinExistence type="predicted"/>
<evidence type="ECO:0000313" key="4">
    <source>
        <dbReference type="Proteomes" id="UP000182011"/>
    </source>
</evidence>
<accession>A0A0P1M1X3</accession>
<reference evidence="3" key="1">
    <citation type="submission" date="2015-11" db="EMBL/GenBank/DDBJ databases">
        <authorList>
            <person name="Zhang Y."/>
            <person name="Guo Z."/>
        </authorList>
    </citation>
    <scope>NUCLEOTIDE SEQUENCE [LARGE SCALE GENOMIC DNA]</scope>
    <source>
        <strain evidence="3">JGI-4</strain>
    </source>
</reference>
<accession>A0A0P1MKN2</accession>
<accession>A0A0P1LBN2</accession>
<dbReference type="OrthoDB" id="9777897at2"/>
<dbReference type="Proteomes" id="UP000182200">
    <property type="component" value="Unassembled WGS sequence"/>
</dbReference>
<feature type="signal peptide" evidence="1">
    <location>
        <begin position="1"/>
        <end position="23"/>
    </location>
</feature>
<accession>A0A0P1LMX3</accession>
<accession>A0A0P1NYM5</accession>
<evidence type="ECO:0000313" key="3">
    <source>
        <dbReference type="EMBL" id="CUU07163.1"/>
    </source>
</evidence>
<keyword evidence="5" id="KW-1185">Reference proteome</keyword>
<dbReference type="Proteomes" id="UP000182011">
    <property type="component" value="Unassembled WGS sequence"/>
</dbReference>
<dbReference type="STRING" id="1633631.GCA_001442925_01722"/>
<accession>A0A0P1LH85</accession>
<feature type="chain" id="PRO_5015043530" description="DUF4382 domain-containing protein" evidence="1">
    <location>
        <begin position="24"/>
        <end position="262"/>
    </location>
</feature>